<organism evidence="6 7">
    <name type="scientific">Cohnella terricola</name>
    <dbReference type="NCBI Taxonomy" id="1289167"/>
    <lineage>
        <taxon>Bacteria</taxon>
        <taxon>Bacillati</taxon>
        <taxon>Bacillota</taxon>
        <taxon>Bacilli</taxon>
        <taxon>Bacillales</taxon>
        <taxon>Paenibacillaceae</taxon>
        <taxon>Cohnella</taxon>
    </lineage>
</organism>
<keyword evidence="2 5" id="KW-0812">Transmembrane</keyword>
<evidence type="ECO:0000256" key="5">
    <source>
        <dbReference type="SAM" id="Phobius"/>
    </source>
</evidence>
<evidence type="ECO:0000256" key="2">
    <source>
        <dbReference type="ARBA" id="ARBA00022692"/>
    </source>
</evidence>
<evidence type="ECO:0000256" key="4">
    <source>
        <dbReference type="ARBA" id="ARBA00023136"/>
    </source>
</evidence>
<evidence type="ECO:0000313" key="6">
    <source>
        <dbReference type="EMBL" id="TVX99697.1"/>
    </source>
</evidence>
<dbReference type="AlphaFoldDB" id="A0A559JIK6"/>
<comment type="subcellular location">
    <subcellularLocation>
        <location evidence="1">Membrane</location>
        <topology evidence="1">Multi-pass membrane protein</topology>
    </subcellularLocation>
</comment>
<keyword evidence="3 5" id="KW-1133">Transmembrane helix</keyword>
<dbReference type="InterPro" id="IPR032808">
    <property type="entry name" value="DoxX"/>
</dbReference>
<dbReference type="OrthoDB" id="2454358at2"/>
<feature type="transmembrane region" description="Helical" evidence="5">
    <location>
        <begin position="95"/>
        <end position="114"/>
    </location>
</feature>
<dbReference type="GO" id="GO:0016020">
    <property type="term" value="C:membrane"/>
    <property type="evidence" value="ECO:0007669"/>
    <property type="project" value="UniProtKB-SubCell"/>
</dbReference>
<gene>
    <name evidence="6" type="ORF">FPZ45_12115</name>
</gene>
<proteinExistence type="predicted"/>
<dbReference type="Proteomes" id="UP000316330">
    <property type="component" value="Unassembled WGS sequence"/>
</dbReference>
<evidence type="ECO:0000313" key="7">
    <source>
        <dbReference type="Proteomes" id="UP000316330"/>
    </source>
</evidence>
<feature type="transmembrane region" description="Helical" evidence="5">
    <location>
        <begin position="70"/>
        <end position="89"/>
    </location>
</feature>
<keyword evidence="7" id="KW-1185">Reference proteome</keyword>
<feature type="transmembrane region" description="Helical" evidence="5">
    <location>
        <begin position="42"/>
        <end position="63"/>
    </location>
</feature>
<comment type="caution">
    <text evidence="6">The sequence shown here is derived from an EMBL/GenBank/DDBJ whole genome shotgun (WGS) entry which is preliminary data.</text>
</comment>
<keyword evidence="4 5" id="KW-0472">Membrane</keyword>
<protein>
    <submittedName>
        <fullName evidence="6">DoxX family protein</fullName>
    </submittedName>
</protein>
<dbReference type="Pfam" id="PF13564">
    <property type="entry name" value="DoxX_2"/>
    <property type="match status" value="1"/>
</dbReference>
<reference evidence="6 7" key="1">
    <citation type="submission" date="2019-07" db="EMBL/GenBank/DDBJ databases">
        <authorList>
            <person name="Kim J."/>
        </authorList>
    </citation>
    <scope>NUCLEOTIDE SEQUENCE [LARGE SCALE GENOMIC DNA]</scope>
    <source>
        <strain evidence="6 7">G13</strain>
    </source>
</reference>
<sequence>MNILSAVLQAILGLAFLGAGLSKLAGAKMHVDNFNHWKLPQWFRIVTGLVEVVGAAALVVGYWEPSWASAGALWLAVTMLGGILVHVRVKDSLKLTFPSIVLFILPVGLFLIRLNDLADFPG</sequence>
<accession>A0A559JIK6</accession>
<evidence type="ECO:0000256" key="3">
    <source>
        <dbReference type="ARBA" id="ARBA00022989"/>
    </source>
</evidence>
<dbReference type="EMBL" id="VNJJ01000006">
    <property type="protein sequence ID" value="TVX99697.1"/>
    <property type="molecule type" value="Genomic_DNA"/>
</dbReference>
<evidence type="ECO:0000256" key="1">
    <source>
        <dbReference type="ARBA" id="ARBA00004141"/>
    </source>
</evidence>
<name>A0A559JIK6_9BACL</name>
<dbReference type="RefSeq" id="WP_144701743.1">
    <property type="nucleotide sequence ID" value="NZ_VNJJ01000006.1"/>
</dbReference>